<organism evidence="1 2">
    <name type="scientific">Clarias magur</name>
    <name type="common">Asian catfish</name>
    <name type="synonym">Macropteronotus magur</name>
    <dbReference type="NCBI Taxonomy" id="1594786"/>
    <lineage>
        <taxon>Eukaryota</taxon>
        <taxon>Metazoa</taxon>
        <taxon>Chordata</taxon>
        <taxon>Craniata</taxon>
        <taxon>Vertebrata</taxon>
        <taxon>Euteleostomi</taxon>
        <taxon>Actinopterygii</taxon>
        <taxon>Neopterygii</taxon>
        <taxon>Teleostei</taxon>
        <taxon>Ostariophysi</taxon>
        <taxon>Siluriformes</taxon>
        <taxon>Clariidae</taxon>
        <taxon>Clarias</taxon>
    </lineage>
</organism>
<proteinExistence type="predicted"/>
<comment type="caution">
    <text evidence="1">The sequence shown here is derived from an EMBL/GenBank/DDBJ whole genome shotgun (WGS) entry which is preliminary data.</text>
</comment>
<name>A0A8J4TFP8_CLAMG</name>
<reference evidence="1" key="1">
    <citation type="submission" date="2020-07" db="EMBL/GenBank/DDBJ databases">
        <title>Clarias magur genome sequencing, assembly and annotation.</title>
        <authorList>
            <person name="Kushwaha B."/>
            <person name="Kumar R."/>
            <person name="Das P."/>
            <person name="Joshi C.G."/>
            <person name="Kumar D."/>
            <person name="Nagpure N.S."/>
            <person name="Pandey M."/>
            <person name="Agarwal S."/>
            <person name="Srivastava S."/>
            <person name="Singh M."/>
            <person name="Sahoo L."/>
            <person name="Jayasankar P."/>
            <person name="Meher P.K."/>
            <person name="Koringa P.G."/>
            <person name="Iquebal M.A."/>
            <person name="Das S.P."/>
            <person name="Bit A."/>
            <person name="Patnaik S."/>
            <person name="Patel N."/>
            <person name="Shah T.M."/>
            <person name="Hinsu A."/>
            <person name="Jena J.K."/>
        </authorList>
    </citation>
    <scope>NUCLEOTIDE SEQUENCE</scope>
    <source>
        <strain evidence="1">CIFAMagur01</strain>
        <tissue evidence="1">Testis</tissue>
    </source>
</reference>
<dbReference type="AlphaFoldDB" id="A0A8J4TFP8"/>
<feature type="non-terminal residue" evidence="1">
    <location>
        <position position="1"/>
    </location>
</feature>
<evidence type="ECO:0000313" key="1">
    <source>
        <dbReference type="EMBL" id="KAF5896741.1"/>
    </source>
</evidence>
<accession>A0A8J4TFP8</accession>
<protein>
    <submittedName>
        <fullName evidence="1">Protein FAM81B</fullName>
    </submittedName>
</protein>
<dbReference type="Proteomes" id="UP000727407">
    <property type="component" value="Unassembled WGS sequence"/>
</dbReference>
<dbReference type="EMBL" id="QNUK01000264">
    <property type="protein sequence ID" value="KAF5896741.1"/>
    <property type="molecule type" value="Genomic_DNA"/>
</dbReference>
<sequence length="65" mass="7624">VEVEEKVKAQVDLLSAHLDRVDKQLEKVHSVERAKQTESKMNSRIQAVEKSFQAELEQIRREYQS</sequence>
<gene>
    <name evidence="1" type="ORF">DAT39_013528</name>
</gene>
<evidence type="ECO:0000313" key="2">
    <source>
        <dbReference type="Proteomes" id="UP000727407"/>
    </source>
</evidence>
<keyword evidence="2" id="KW-1185">Reference proteome</keyword>
<feature type="non-terminal residue" evidence="1">
    <location>
        <position position="65"/>
    </location>
</feature>